<evidence type="ECO:0000313" key="2">
    <source>
        <dbReference type="Proteomes" id="UP000789901"/>
    </source>
</evidence>
<keyword evidence="2" id="KW-1185">Reference proteome</keyword>
<accession>A0ABN7WKX1</accession>
<reference evidence="1 2" key="1">
    <citation type="submission" date="2021-06" db="EMBL/GenBank/DDBJ databases">
        <authorList>
            <person name="Kallberg Y."/>
            <person name="Tangrot J."/>
            <person name="Rosling A."/>
        </authorList>
    </citation>
    <scope>NUCLEOTIDE SEQUENCE [LARGE SCALE GENOMIC DNA]</scope>
    <source>
        <strain evidence="1 2">120-4 pot B 10/14</strain>
    </source>
</reference>
<dbReference type="EMBL" id="CAJVQB010049849">
    <property type="protein sequence ID" value="CAG8834659.1"/>
    <property type="molecule type" value="Genomic_DNA"/>
</dbReference>
<feature type="non-terminal residue" evidence="1">
    <location>
        <position position="255"/>
    </location>
</feature>
<evidence type="ECO:0000313" key="1">
    <source>
        <dbReference type="EMBL" id="CAG8834659.1"/>
    </source>
</evidence>
<dbReference type="Proteomes" id="UP000789901">
    <property type="component" value="Unassembled WGS sequence"/>
</dbReference>
<feature type="non-terminal residue" evidence="1">
    <location>
        <position position="1"/>
    </location>
</feature>
<sequence length="255" mass="29616">ATNFSKKELEDLYQPILRLFKRKLEIARTAPNSLLIHGGTFNCKTLAGAFFAKQVTNLFKRLNSVGLVEELTELSIRNSSMYAGLTRDIRVTDPLDNHDKVWRKNLACNIIEKVHLPLFKHKKDKYNKDWIISWMLGRIEKKKERKLLVEHWIKRKVNNGEYFAVRCKHCALNQKGKKNNCITEIKVDSVKGCICNMTKNKENWTLPCALDLLLRRKCVESPLEHKLIDSIKIAEMEIELINGLNLEKETKDLLS</sequence>
<proteinExistence type="predicted"/>
<protein>
    <submittedName>
        <fullName evidence="1">36796_t:CDS:1</fullName>
    </submittedName>
</protein>
<organism evidence="1 2">
    <name type="scientific">Gigaspora margarita</name>
    <dbReference type="NCBI Taxonomy" id="4874"/>
    <lineage>
        <taxon>Eukaryota</taxon>
        <taxon>Fungi</taxon>
        <taxon>Fungi incertae sedis</taxon>
        <taxon>Mucoromycota</taxon>
        <taxon>Glomeromycotina</taxon>
        <taxon>Glomeromycetes</taxon>
        <taxon>Diversisporales</taxon>
        <taxon>Gigasporaceae</taxon>
        <taxon>Gigaspora</taxon>
    </lineage>
</organism>
<name>A0ABN7WKX1_GIGMA</name>
<gene>
    <name evidence="1" type="ORF">GMARGA_LOCUS32173</name>
</gene>
<comment type="caution">
    <text evidence="1">The sequence shown here is derived from an EMBL/GenBank/DDBJ whole genome shotgun (WGS) entry which is preliminary data.</text>
</comment>